<reference evidence="2 3" key="1">
    <citation type="journal article" date="2018" name="Evol. Lett.">
        <title>Horizontal gene cluster transfer increased hallucinogenic mushroom diversity.</title>
        <authorList>
            <person name="Reynolds H.T."/>
            <person name="Vijayakumar V."/>
            <person name="Gluck-Thaler E."/>
            <person name="Korotkin H.B."/>
            <person name="Matheny P.B."/>
            <person name="Slot J.C."/>
        </authorList>
    </citation>
    <scope>NUCLEOTIDE SEQUENCE [LARGE SCALE GENOMIC DNA]</scope>
    <source>
        <strain evidence="2 3">SRW20</strain>
    </source>
</reference>
<comment type="caution">
    <text evidence="2">The sequence shown here is derived from an EMBL/GenBank/DDBJ whole genome shotgun (WGS) entry which is preliminary data.</text>
</comment>
<dbReference type="AlphaFoldDB" id="A0A409Y2W5"/>
<feature type="region of interest" description="Disordered" evidence="1">
    <location>
        <begin position="1"/>
        <end position="47"/>
    </location>
</feature>
<protein>
    <submittedName>
        <fullName evidence="2">Uncharacterized protein</fullName>
    </submittedName>
</protein>
<dbReference type="EMBL" id="NHYE01001261">
    <property type="protein sequence ID" value="PPQ97332.1"/>
    <property type="molecule type" value="Genomic_DNA"/>
</dbReference>
<name>A0A409Y2W5_9AGAR</name>
<dbReference type="Proteomes" id="UP000284706">
    <property type="component" value="Unassembled WGS sequence"/>
</dbReference>
<keyword evidence="3" id="KW-1185">Reference proteome</keyword>
<accession>A0A409Y2W5</accession>
<evidence type="ECO:0000313" key="2">
    <source>
        <dbReference type="EMBL" id="PPQ97332.1"/>
    </source>
</evidence>
<organism evidence="2 3">
    <name type="scientific">Gymnopilus dilepis</name>
    <dbReference type="NCBI Taxonomy" id="231916"/>
    <lineage>
        <taxon>Eukaryota</taxon>
        <taxon>Fungi</taxon>
        <taxon>Dikarya</taxon>
        <taxon>Basidiomycota</taxon>
        <taxon>Agaricomycotina</taxon>
        <taxon>Agaricomycetes</taxon>
        <taxon>Agaricomycetidae</taxon>
        <taxon>Agaricales</taxon>
        <taxon>Agaricineae</taxon>
        <taxon>Hymenogastraceae</taxon>
        <taxon>Gymnopilus</taxon>
    </lineage>
</organism>
<sequence length="188" mass="20662">MGDTFSRPIRPRKSSSPSPSVANQMCDDEAERPPEYSKEPPIPAPDERRRVIDAMFPNSQNLTICGGTFSVVNGPVTIFASERPGVVRDASFNCNSPVGKQAPHTAQRVINRKGEYPHDEGEEVERVRSLFALSSHRHISQMNAGSSRPPFKFDPFGDSNEENVIQAGPENATSDVEVPTEEERPSGK</sequence>
<proteinExistence type="predicted"/>
<evidence type="ECO:0000313" key="3">
    <source>
        <dbReference type="Proteomes" id="UP000284706"/>
    </source>
</evidence>
<dbReference type="InParanoid" id="A0A409Y2W5"/>
<gene>
    <name evidence="2" type="ORF">CVT26_006566</name>
</gene>
<evidence type="ECO:0000256" key="1">
    <source>
        <dbReference type="SAM" id="MobiDB-lite"/>
    </source>
</evidence>
<feature type="region of interest" description="Disordered" evidence="1">
    <location>
        <begin position="140"/>
        <end position="188"/>
    </location>
</feature>